<evidence type="ECO:0000313" key="3">
    <source>
        <dbReference type="Proteomes" id="UP001305414"/>
    </source>
</evidence>
<gene>
    <name evidence="2" type="ORF">RRF57_009098</name>
</gene>
<feature type="compositionally biased region" description="Polar residues" evidence="1">
    <location>
        <begin position="81"/>
        <end position="106"/>
    </location>
</feature>
<dbReference type="EMBL" id="JAWHQM010000032">
    <property type="protein sequence ID" value="KAK5633384.1"/>
    <property type="molecule type" value="Genomic_DNA"/>
</dbReference>
<feature type="region of interest" description="Disordered" evidence="1">
    <location>
        <begin position="40"/>
        <end position="118"/>
    </location>
</feature>
<organism evidence="2 3">
    <name type="scientific">Xylaria bambusicola</name>
    <dbReference type="NCBI Taxonomy" id="326684"/>
    <lineage>
        <taxon>Eukaryota</taxon>
        <taxon>Fungi</taxon>
        <taxon>Dikarya</taxon>
        <taxon>Ascomycota</taxon>
        <taxon>Pezizomycotina</taxon>
        <taxon>Sordariomycetes</taxon>
        <taxon>Xylariomycetidae</taxon>
        <taxon>Xylariales</taxon>
        <taxon>Xylariaceae</taxon>
        <taxon>Xylaria</taxon>
    </lineage>
</organism>
<name>A0AAN7UT46_9PEZI</name>
<dbReference type="Proteomes" id="UP001305414">
    <property type="component" value="Unassembled WGS sequence"/>
</dbReference>
<protein>
    <submittedName>
        <fullName evidence="2">Uncharacterized protein</fullName>
    </submittedName>
</protein>
<proteinExistence type="predicted"/>
<dbReference type="AlphaFoldDB" id="A0AAN7UT46"/>
<reference evidence="2 3" key="1">
    <citation type="submission" date="2023-10" db="EMBL/GenBank/DDBJ databases">
        <title>Draft genome sequence of Xylaria bambusicola isolate GMP-LS, the root and basal stem rot pathogen of sugarcane in Indonesia.</title>
        <authorList>
            <person name="Selvaraj P."/>
            <person name="Muralishankar V."/>
            <person name="Muruganantham S."/>
            <person name="Sp S."/>
            <person name="Haryani S."/>
            <person name="Lau K.J.X."/>
            <person name="Naqvi N.I."/>
        </authorList>
    </citation>
    <scope>NUCLEOTIDE SEQUENCE [LARGE SCALE GENOMIC DNA]</scope>
    <source>
        <strain evidence="2">GMP-LS</strain>
    </source>
</reference>
<evidence type="ECO:0000256" key="1">
    <source>
        <dbReference type="SAM" id="MobiDB-lite"/>
    </source>
</evidence>
<accession>A0AAN7UT46</accession>
<evidence type="ECO:0000313" key="2">
    <source>
        <dbReference type="EMBL" id="KAK5633384.1"/>
    </source>
</evidence>
<comment type="caution">
    <text evidence="2">The sequence shown here is derived from an EMBL/GenBank/DDBJ whole genome shotgun (WGS) entry which is preliminary data.</text>
</comment>
<keyword evidence="3" id="KW-1185">Reference proteome</keyword>
<sequence length="118" mass="12910">MHARVMVGRRGLFPAARGQLTQLNLFPTYNSHINLSISLPTPTSSPWPKLKPKEPPKGGAIQKIRSSKEPPIQSKGRKQAIKNTRNLYRTPSSKPSAANNTSGNTAVNNVNPNNPIDF</sequence>
<feature type="compositionally biased region" description="Low complexity" evidence="1">
    <location>
        <begin position="107"/>
        <end position="118"/>
    </location>
</feature>